<evidence type="ECO:0000313" key="1">
    <source>
        <dbReference type="EMBL" id="KZT74089.1"/>
    </source>
</evidence>
<dbReference type="EMBL" id="KV429034">
    <property type="protein sequence ID" value="KZT74089.1"/>
    <property type="molecule type" value="Genomic_DNA"/>
</dbReference>
<accession>A0A165TX93</accession>
<protein>
    <submittedName>
        <fullName evidence="1">Uncharacterized protein</fullName>
    </submittedName>
</protein>
<gene>
    <name evidence="1" type="ORF">DAEQUDRAFT_720964</name>
</gene>
<keyword evidence="2" id="KW-1185">Reference proteome</keyword>
<dbReference type="Proteomes" id="UP000076727">
    <property type="component" value="Unassembled WGS sequence"/>
</dbReference>
<proteinExistence type="predicted"/>
<name>A0A165TX93_9APHY</name>
<dbReference type="AlphaFoldDB" id="A0A165TX93"/>
<reference evidence="1 2" key="1">
    <citation type="journal article" date="2016" name="Mol. Biol. Evol.">
        <title>Comparative Genomics of Early-Diverging Mushroom-Forming Fungi Provides Insights into the Origins of Lignocellulose Decay Capabilities.</title>
        <authorList>
            <person name="Nagy L.G."/>
            <person name="Riley R."/>
            <person name="Tritt A."/>
            <person name="Adam C."/>
            <person name="Daum C."/>
            <person name="Floudas D."/>
            <person name="Sun H."/>
            <person name="Yadav J.S."/>
            <person name="Pangilinan J."/>
            <person name="Larsson K.H."/>
            <person name="Matsuura K."/>
            <person name="Barry K."/>
            <person name="Labutti K."/>
            <person name="Kuo R."/>
            <person name="Ohm R.A."/>
            <person name="Bhattacharya S.S."/>
            <person name="Shirouzu T."/>
            <person name="Yoshinaga Y."/>
            <person name="Martin F.M."/>
            <person name="Grigoriev I.V."/>
            <person name="Hibbett D.S."/>
        </authorList>
    </citation>
    <scope>NUCLEOTIDE SEQUENCE [LARGE SCALE GENOMIC DNA]</scope>
    <source>
        <strain evidence="1 2">L-15889</strain>
    </source>
</reference>
<evidence type="ECO:0000313" key="2">
    <source>
        <dbReference type="Proteomes" id="UP000076727"/>
    </source>
</evidence>
<sequence length="158" mass="17533">MLGADPPRRGSTLLANLDSSLLTGAVSDDHRGRAEQLRHRDIRIETYRNVGQFDYHELGYEQEFTAKSLPSCRGPMSSAGLLSSGESPECTSTLGIRALDALWAKHWSLFPTLHLWSPPLVISSMSVSGRNARIPGRCSPMPEFARSPVYSRRRPPRT</sequence>
<organism evidence="1 2">
    <name type="scientific">Daedalea quercina L-15889</name>
    <dbReference type="NCBI Taxonomy" id="1314783"/>
    <lineage>
        <taxon>Eukaryota</taxon>
        <taxon>Fungi</taxon>
        <taxon>Dikarya</taxon>
        <taxon>Basidiomycota</taxon>
        <taxon>Agaricomycotina</taxon>
        <taxon>Agaricomycetes</taxon>
        <taxon>Polyporales</taxon>
        <taxon>Fomitopsis</taxon>
    </lineage>
</organism>